<reference evidence="4" key="1">
    <citation type="journal article" date="2019" name="Int. J. Syst. Evol. Microbiol.">
        <title>The Global Catalogue of Microorganisms (GCM) 10K type strain sequencing project: providing services to taxonomists for standard genome sequencing and annotation.</title>
        <authorList>
            <consortium name="The Broad Institute Genomics Platform"/>
            <consortium name="The Broad Institute Genome Sequencing Center for Infectious Disease"/>
            <person name="Wu L."/>
            <person name="Ma J."/>
        </authorList>
    </citation>
    <scope>NUCLEOTIDE SEQUENCE [LARGE SCALE GENOMIC DNA]</scope>
    <source>
        <strain evidence="4">CCUG 54939</strain>
    </source>
</reference>
<dbReference type="PANTHER" id="PTHR33734">
    <property type="entry name" value="LYSM DOMAIN-CONTAINING GPI-ANCHORED PROTEIN 2"/>
    <property type="match status" value="1"/>
</dbReference>
<dbReference type="Pfam" id="PF01476">
    <property type="entry name" value="LysM"/>
    <property type="match status" value="2"/>
</dbReference>
<dbReference type="InterPro" id="IPR008258">
    <property type="entry name" value="Transglycosylase_SLT_dom_1"/>
</dbReference>
<comment type="similarity">
    <text evidence="1">Belongs to the transglycosylase Slt family.</text>
</comment>
<dbReference type="SMART" id="SM00257">
    <property type="entry name" value="LysM"/>
    <property type="match status" value="2"/>
</dbReference>
<dbReference type="RefSeq" id="WP_377154580.1">
    <property type="nucleotide sequence ID" value="NZ_JBHSAF010000015.1"/>
</dbReference>
<sequence>MNKKLQLAVLASMLLAGCQTLTSQNEVATDDQPTMQTAPVARSARDRSEELSTLSVWQRASQSMKMDIPQQADVITYRNWYLKHPRYLNTVTERAAPYLFLVMEELDKRNMPAELALLPIVESAYNPLARSPSNAVGLWQFTPGTGVRYGLKRDAWYDGRRDVHASTIAALDYLAKLHGDFNGDWFNAIAAYNAGEGRIQKAVDQSIRQGKQGDFWSLNLPRQTTEYVPRLLALADIIKNADRYGVKLPPHPNRQQWQLIDAGGQVSLAVVADMAGISTNELKRLNPGYLRNSTSSSGPHHLLVPKRGARELELALAELPRQQRLKPGEQFALPSEDDHLMLAETRRTKVAGKRQARTIEYKVKPGDSLWSISKAHGVTKQQLLSWNRNASKALKPGQVLKLQTSSSNRKARAYEVRHGDSLSSIAQQFEVSVDDLVRWNSLENRHSLKPGQKLVINDKRSGA</sequence>
<dbReference type="PANTHER" id="PTHR33734:SF22">
    <property type="entry name" value="MEMBRANE-BOUND LYTIC MUREIN TRANSGLYCOSYLASE D"/>
    <property type="match status" value="1"/>
</dbReference>
<dbReference type="Proteomes" id="UP001595692">
    <property type="component" value="Unassembled WGS sequence"/>
</dbReference>
<dbReference type="PROSITE" id="PS51782">
    <property type="entry name" value="LYSM"/>
    <property type="match status" value="2"/>
</dbReference>
<keyword evidence="4" id="KW-1185">Reference proteome</keyword>
<accession>A0ABV8CS08</accession>
<evidence type="ECO:0000259" key="2">
    <source>
        <dbReference type="PROSITE" id="PS51782"/>
    </source>
</evidence>
<organism evidence="3 4">
    <name type="scientific">Pseudaeromonas sharmana</name>
    <dbReference type="NCBI Taxonomy" id="328412"/>
    <lineage>
        <taxon>Bacteria</taxon>
        <taxon>Pseudomonadati</taxon>
        <taxon>Pseudomonadota</taxon>
        <taxon>Gammaproteobacteria</taxon>
        <taxon>Aeromonadales</taxon>
        <taxon>Aeromonadaceae</taxon>
        <taxon>Pseudaeromonas</taxon>
    </lineage>
</organism>
<feature type="domain" description="LysM" evidence="2">
    <location>
        <begin position="412"/>
        <end position="456"/>
    </location>
</feature>
<comment type="caution">
    <text evidence="3">The sequence shown here is derived from an EMBL/GenBank/DDBJ whole genome shotgun (WGS) entry which is preliminary data.</text>
</comment>
<dbReference type="Pfam" id="PF01464">
    <property type="entry name" value="SLT"/>
    <property type="match status" value="1"/>
</dbReference>
<dbReference type="PROSITE" id="PS00922">
    <property type="entry name" value="TRANSGLYCOSYLASE"/>
    <property type="match status" value="1"/>
</dbReference>
<dbReference type="EMBL" id="JBHSAF010000015">
    <property type="protein sequence ID" value="MFC3914997.1"/>
    <property type="molecule type" value="Genomic_DNA"/>
</dbReference>
<proteinExistence type="inferred from homology"/>
<dbReference type="SUPFAM" id="SSF53955">
    <property type="entry name" value="Lysozyme-like"/>
    <property type="match status" value="1"/>
</dbReference>
<dbReference type="SUPFAM" id="SSF54106">
    <property type="entry name" value="LysM domain"/>
    <property type="match status" value="2"/>
</dbReference>
<feature type="domain" description="LysM" evidence="2">
    <location>
        <begin position="359"/>
        <end position="402"/>
    </location>
</feature>
<dbReference type="PROSITE" id="PS51257">
    <property type="entry name" value="PROKAR_LIPOPROTEIN"/>
    <property type="match status" value="1"/>
</dbReference>
<dbReference type="InterPro" id="IPR023346">
    <property type="entry name" value="Lysozyme-like_dom_sf"/>
</dbReference>
<name>A0ABV8CS08_9GAMM</name>
<dbReference type="Gene3D" id="1.10.530.10">
    <property type="match status" value="1"/>
</dbReference>
<gene>
    <name evidence="3" type="ORF">ACFOSS_16265</name>
</gene>
<dbReference type="CDD" id="cd16894">
    <property type="entry name" value="MltD-like"/>
    <property type="match status" value="1"/>
</dbReference>
<dbReference type="InterPro" id="IPR018392">
    <property type="entry name" value="LysM"/>
</dbReference>
<dbReference type="InterPro" id="IPR036779">
    <property type="entry name" value="LysM_dom_sf"/>
</dbReference>
<dbReference type="CDD" id="cd00118">
    <property type="entry name" value="LysM"/>
    <property type="match status" value="2"/>
</dbReference>
<protein>
    <submittedName>
        <fullName evidence="3">LysM peptidoglycan-binding domain-containing protein</fullName>
    </submittedName>
</protein>
<dbReference type="InterPro" id="IPR000189">
    <property type="entry name" value="Transglyc_AS"/>
</dbReference>
<evidence type="ECO:0000313" key="3">
    <source>
        <dbReference type="EMBL" id="MFC3914997.1"/>
    </source>
</evidence>
<dbReference type="Gene3D" id="3.10.350.10">
    <property type="entry name" value="LysM domain"/>
    <property type="match status" value="2"/>
</dbReference>
<evidence type="ECO:0000256" key="1">
    <source>
        <dbReference type="ARBA" id="ARBA00007734"/>
    </source>
</evidence>
<evidence type="ECO:0000313" key="4">
    <source>
        <dbReference type="Proteomes" id="UP001595692"/>
    </source>
</evidence>